<keyword evidence="8 16" id="KW-1133">Transmembrane helix</keyword>
<evidence type="ECO:0000256" key="16">
    <source>
        <dbReference type="SAM" id="Phobius"/>
    </source>
</evidence>
<name>A0ABD3VY00_SINWO</name>
<dbReference type="PANTHER" id="PTHR21328">
    <property type="entry name" value="POLY ADP-RIBOSE POLYMERASE FAMILY, MEMBER PARP"/>
    <property type="match status" value="1"/>
</dbReference>
<gene>
    <name evidence="18" type="ORF">ACJMK2_043767</name>
</gene>
<evidence type="ECO:0000256" key="2">
    <source>
        <dbReference type="ARBA" id="ARBA00022676"/>
    </source>
</evidence>
<accession>A0ABD3VY00</accession>
<evidence type="ECO:0000256" key="3">
    <source>
        <dbReference type="ARBA" id="ARBA00022679"/>
    </source>
</evidence>
<evidence type="ECO:0000256" key="1">
    <source>
        <dbReference type="ARBA" id="ARBA00004163"/>
    </source>
</evidence>
<evidence type="ECO:0000256" key="7">
    <source>
        <dbReference type="ARBA" id="ARBA00022824"/>
    </source>
</evidence>
<dbReference type="GO" id="GO:0016779">
    <property type="term" value="F:nucleotidyltransferase activity"/>
    <property type="evidence" value="ECO:0007669"/>
    <property type="project" value="UniProtKB-KW"/>
</dbReference>
<comment type="caution">
    <text evidence="18">The sequence shown here is derived from an EMBL/GenBank/DDBJ whole genome shotgun (WGS) entry which is preliminary data.</text>
</comment>
<keyword evidence="5" id="KW-0548">Nucleotidyltransferase</keyword>
<evidence type="ECO:0000259" key="17">
    <source>
        <dbReference type="PROSITE" id="PS51059"/>
    </source>
</evidence>
<comment type="similarity">
    <text evidence="12">Belongs to the ARTD/PARP family.</text>
</comment>
<reference evidence="18 19" key="1">
    <citation type="submission" date="2024-11" db="EMBL/GenBank/DDBJ databases">
        <title>Chromosome-level genome assembly of the freshwater bivalve Anodonta woodiana.</title>
        <authorList>
            <person name="Chen X."/>
        </authorList>
    </citation>
    <scope>NUCLEOTIDE SEQUENCE [LARGE SCALE GENOMIC DNA]</scope>
    <source>
        <strain evidence="18">MN2024</strain>
        <tissue evidence="18">Gills</tissue>
    </source>
</reference>
<evidence type="ECO:0000256" key="11">
    <source>
        <dbReference type="ARBA" id="ARBA00023230"/>
    </source>
</evidence>
<dbReference type="GO" id="GO:0003950">
    <property type="term" value="F:NAD+ poly-ADP-ribosyltransferase activity"/>
    <property type="evidence" value="ECO:0007669"/>
    <property type="project" value="UniProtKB-UniRule"/>
</dbReference>
<evidence type="ECO:0000256" key="14">
    <source>
        <dbReference type="ARBA" id="ARBA00062100"/>
    </source>
</evidence>
<keyword evidence="3 15" id="KW-0808">Transferase</keyword>
<dbReference type="Proteomes" id="UP001634394">
    <property type="component" value="Unassembled WGS sequence"/>
</dbReference>
<keyword evidence="9 15" id="KW-0520">NAD</keyword>
<feature type="transmembrane region" description="Helical" evidence="16">
    <location>
        <begin position="299"/>
        <end position="317"/>
    </location>
</feature>
<evidence type="ECO:0000256" key="12">
    <source>
        <dbReference type="ARBA" id="ARBA00024347"/>
    </source>
</evidence>
<evidence type="ECO:0000256" key="4">
    <source>
        <dbReference type="ARBA" id="ARBA00022692"/>
    </source>
</evidence>
<dbReference type="Gene3D" id="3.90.228.10">
    <property type="match status" value="1"/>
</dbReference>
<organism evidence="18 19">
    <name type="scientific">Sinanodonta woodiana</name>
    <name type="common">Chinese pond mussel</name>
    <name type="synonym">Anodonta woodiana</name>
    <dbReference type="NCBI Taxonomy" id="1069815"/>
    <lineage>
        <taxon>Eukaryota</taxon>
        <taxon>Metazoa</taxon>
        <taxon>Spiralia</taxon>
        <taxon>Lophotrochozoa</taxon>
        <taxon>Mollusca</taxon>
        <taxon>Bivalvia</taxon>
        <taxon>Autobranchia</taxon>
        <taxon>Heteroconchia</taxon>
        <taxon>Palaeoheterodonta</taxon>
        <taxon>Unionida</taxon>
        <taxon>Unionoidea</taxon>
        <taxon>Unionidae</taxon>
        <taxon>Unioninae</taxon>
        <taxon>Sinanodonta</taxon>
    </lineage>
</organism>
<dbReference type="Pfam" id="PF18084">
    <property type="entry name" value="ARTD15_N"/>
    <property type="match status" value="1"/>
</dbReference>
<evidence type="ECO:0000256" key="10">
    <source>
        <dbReference type="ARBA" id="ARBA00023136"/>
    </source>
</evidence>
<dbReference type="GO" id="GO:0005789">
    <property type="term" value="C:endoplasmic reticulum membrane"/>
    <property type="evidence" value="ECO:0007669"/>
    <property type="project" value="UniProtKB-SubCell"/>
</dbReference>
<evidence type="ECO:0000256" key="6">
    <source>
        <dbReference type="ARBA" id="ARBA00022765"/>
    </source>
</evidence>
<dbReference type="AlphaFoldDB" id="A0ABD3VY00"/>
<comment type="subcellular location">
    <subcellularLocation>
        <location evidence="1">Endoplasmic reticulum membrane</location>
        <topology evidence="1">Single-pass type IV membrane protein</topology>
    </subcellularLocation>
</comment>
<feature type="domain" description="PARP catalytic" evidence="17">
    <location>
        <begin position="80"/>
        <end position="285"/>
    </location>
</feature>
<comment type="subunit">
    <text evidence="14">Interacts with KPNB1.</text>
</comment>
<dbReference type="EMBL" id="JBJQND010000009">
    <property type="protein sequence ID" value="KAL3866472.1"/>
    <property type="molecule type" value="Genomic_DNA"/>
</dbReference>
<keyword evidence="19" id="KW-1185">Reference proteome</keyword>
<dbReference type="SUPFAM" id="SSF56399">
    <property type="entry name" value="ADP-ribosylation"/>
    <property type="match status" value="1"/>
</dbReference>
<keyword evidence="11" id="KW-0834">Unfolded protein response</keyword>
<dbReference type="InterPro" id="IPR041400">
    <property type="entry name" value="PARP16_N"/>
</dbReference>
<evidence type="ECO:0000256" key="9">
    <source>
        <dbReference type="ARBA" id="ARBA00023027"/>
    </source>
</evidence>
<dbReference type="EC" id="2.4.2.-" evidence="15"/>
<dbReference type="Pfam" id="PF00644">
    <property type="entry name" value="PARP"/>
    <property type="match status" value="1"/>
</dbReference>
<keyword evidence="7" id="KW-0256">Endoplasmic reticulum</keyword>
<evidence type="ECO:0000256" key="8">
    <source>
        <dbReference type="ARBA" id="ARBA00022989"/>
    </source>
</evidence>
<dbReference type="PROSITE" id="PS51059">
    <property type="entry name" value="PARP_CATALYTIC"/>
    <property type="match status" value="1"/>
</dbReference>
<keyword evidence="4 16" id="KW-0812">Transmembrane</keyword>
<evidence type="ECO:0000313" key="18">
    <source>
        <dbReference type="EMBL" id="KAL3866472.1"/>
    </source>
</evidence>
<dbReference type="FunFam" id="3.90.228.10:FF:000005">
    <property type="entry name" value="Poly [ADP-ribose] polymerase"/>
    <property type="match status" value="1"/>
</dbReference>
<keyword evidence="2 15" id="KW-0328">Glycosyltransferase</keyword>
<proteinExistence type="inferred from homology"/>
<dbReference type="GO" id="GO:0006986">
    <property type="term" value="P:response to unfolded protein"/>
    <property type="evidence" value="ECO:0007669"/>
    <property type="project" value="UniProtKB-KW"/>
</dbReference>
<keyword evidence="10 16" id="KW-0472">Membrane</keyword>
<evidence type="ECO:0000256" key="15">
    <source>
        <dbReference type="RuleBase" id="RU362114"/>
    </source>
</evidence>
<dbReference type="InterPro" id="IPR051838">
    <property type="entry name" value="ARTD_PARP"/>
</dbReference>
<sequence>MAEEERASWVFIRKRIQDDVLATDLQWSLFVAALMSYRHDSVLRPFPPAFLNRHDEKDIKSLEKAVETVSTLSDLKQCSSFSEQTVNLMKWVLDSKSFTLKTLDKAQFQEVRQKTGDTGDAPVPNYIFEVMPSDSAQEKFEQVRRGRKVLYGYHGSRCENFYSILHNGLASHMNKISVFGEGTYLSSELSVSLLYSPMGLGWDLSLIGDKLSCVAVCEMIDDPAVKCQQKLASENGGAQSGKSRANARNSEGGEVPEKYYVVQNNDVIRVKYLLVYAHKSPVKRSDKFLQPAWLHKHRFAVMMVVYFLILCVIGMISSDSFQQQVRKYWRQLR</sequence>
<evidence type="ECO:0000256" key="5">
    <source>
        <dbReference type="ARBA" id="ARBA00022695"/>
    </source>
</evidence>
<keyword evidence="6" id="KW-0013">ADP-ribosylation</keyword>
<dbReference type="InterPro" id="IPR012317">
    <property type="entry name" value="Poly(ADP-ribose)pol_cat_dom"/>
</dbReference>
<comment type="function">
    <text evidence="13">Intracellular mono-ADP-ribosyltransferase that plays a role in different processes, such as protein translation and unfolded protein response (UPR), through the mono-ADP-ribosylation of proteins involved in those processes. Acts as an inhibitor of protein translation by catalyzing mono-ADP-ribosylation of ribosomal subunits, such as RPL14 and RPS6, thereby inhibiting polysome assembly and mRNA loading. Mono-ADP-ribosylation of ribosomal subunits is promoted by NMNAT2. Involved in the unfolded protein response (UPR) by ADP-ribosylating and activating EIF2AK3 and ERN1, two important UPR effectors. May also mediate mono-ADP-ribosylation of karyopherin KPNB1 a nuclear import factor. May not modify proteins on arginine or cysteine residues compared to other mono-ADP-ribosyltransferases.</text>
</comment>
<evidence type="ECO:0000256" key="13">
    <source>
        <dbReference type="ARBA" id="ARBA00056446"/>
    </source>
</evidence>
<evidence type="ECO:0000313" key="19">
    <source>
        <dbReference type="Proteomes" id="UP001634394"/>
    </source>
</evidence>
<protein>
    <recommendedName>
        <fullName evidence="15">Poly [ADP-ribose] polymerase</fullName>
        <shortName evidence="15">PARP</shortName>
        <ecNumber evidence="15">2.4.2.-</ecNumber>
    </recommendedName>
</protein>